<dbReference type="EMBL" id="MFKE01000017">
    <property type="protein sequence ID" value="OGG35165.1"/>
    <property type="molecule type" value="Genomic_DNA"/>
</dbReference>
<reference evidence="2 3" key="1">
    <citation type="journal article" date="2016" name="Nat. Commun.">
        <title>Thousands of microbial genomes shed light on interconnected biogeochemical processes in an aquifer system.</title>
        <authorList>
            <person name="Anantharaman K."/>
            <person name="Brown C.T."/>
            <person name="Hug L.A."/>
            <person name="Sharon I."/>
            <person name="Castelle C.J."/>
            <person name="Probst A.J."/>
            <person name="Thomas B.C."/>
            <person name="Singh A."/>
            <person name="Wilkins M.J."/>
            <person name="Karaoz U."/>
            <person name="Brodie E.L."/>
            <person name="Williams K.H."/>
            <person name="Hubbard S.S."/>
            <person name="Banfield J.F."/>
        </authorList>
    </citation>
    <scope>NUCLEOTIDE SEQUENCE [LARGE SCALE GENOMIC DNA]</scope>
</reference>
<gene>
    <name evidence="2" type="ORF">A2363_03765</name>
</gene>
<name>A0A1F6BE12_9BACT</name>
<dbReference type="STRING" id="1798401.A2363_03765"/>
<keyword evidence="1" id="KW-0472">Membrane</keyword>
<evidence type="ECO:0000313" key="2">
    <source>
        <dbReference type="EMBL" id="OGG35165.1"/>
    </source>
</evidence>
<sequence length="178" mass="19227">MRTINLIKPTTSGLQVSGEMVGVIRKITYGSLIALIVSGLVVGAVFLLVQSVERQRVEEKKVLVDELTRNTTKEGLLLSVAERSTVIGKILKGERDIRPLFGQFLSVIPLEFLKSLSVDEGNNVVISATVPTIPQLVTVVDALEKHATQAQAINPQLLSLSLSKDGGFVISFSFTAKL</sequence>
<dbReference type="Proteomes" id="UP000176186">
    <property type="component" value="Unassembled WGS sequence"/>
</dbReference>
<protein>
    <recommendedName>
        <fullName evidence="4">PilN domain-containing protein</fullName>
    </recommendedName>
</protein>
<evidence type="ECO:0000256" key="1">
    <source>
        <dbReference type="SAM" id="Phobius"/>
    </source>
</evidence>
<comment type="caution">
    <text evidence="2">The sequence shown here is derived from an EMBL/GenBank/DDBJ whole genome shotgun (WGS) entry which is preliminary data.</text>
</comment>
<dbReference type="AlphaFoldDB" id="A0A1F6BE12"/>
<accession>A0A1F6BE12</accession>
<feature type="transmembrane region" description="Helical" evidence="1">
    <location>
        <begin position="27"/>
        <end position="49"/>
    </location>
</feature>
<keyword evidence="1" id="KW-1133">Transmembrane helix</keyword>
<evidence type="ECO:0008006" key="4">
    <source>
        <dbReference type="Google" id="ProtNLM"/>
    </source>
</evidence>
<evidence type="ECO:0000313" key="3">
    <source>
        <dbReference type="Proteomes" id="UP000176186"/>
    </source>
</evidence>
<proteinExistence type="predicted"/>
<keyword evidence="1" id="KW-0812">Transmembrane</keyword>
<organism evidence="2 3">
    <name type="scientific">Candidatus Gottesmanbacteria bacterium RIFOXYB1_FULL_47_11</name>
    <dbReference type="NCBI Taxonomy" id="1798401"/>
    <lineage>
        <taxon>Bacteria</taxon>
        <taxon>Candidatus Gottesmaniibacteriota</taxon>
    </lineage>
</organism>